<dbReference type="OrthoDB" id="2654423at2759"/>
<evidence type="ECO:0000256" key="1">
    <source>
        <dbReference type="SAM" id="MobiDB-lite"/>
    </source>
</evidence>
<name>A0A9P6D052_9AGAR</name>
<dbReference type="EMBL" id="MU155222">
    <property type="protein sequence ID" value="KAF9479005.1"/>
    <property type="molecule type" value="Genomic_DNA"/>
</dbReference>
<comment type="caution">
    <text evidence="2">The sequence shown here is derived from an EMBL/GenBank/DDBJ whole genome shotgun (WGS) entry which is preliminary data.</text>
</comment>
<feature type="region of interest" description="Disordered" evidence="1">
    <location>
        <begin position="1"/>
        <end position="28"/>
    </location>
</feature>
<evidence type="ECO:0000313" key="3">
    <source>
        <dbReference type="Proteomes" id="UP000807469"/>
    </source>
</evidence>
<gene>
    <name evidence="2" type="ORF">BDN70DRAFT_895298</name>
</gene>
<keyword evidence="3" id="KW-1185">Reference proteome</keyword>
<proteinExistence type="predicted"/>
<evidence type="ECO:0000313" key="2">
    <source>
        <dbReference type="EMBL" id="KAF9479005.1"/>
    </source>
</evidence>
<sequence length="150" mass="17147">MAENIPKAGAPKALLEDQDSRPPAATSASPLAMWMDRVERLHRNLRREIGDNPQDYADRICLEFFQHRDKDLVMESVVRLGKLQTKIYRYSDRVYSLEGVGPEYERAAQVSTEVCLVTGWVEEILCLAMVDFESAEAQYARKAFGFQCKQ</sequence>
<dbReference type="AlphaFoldDB" id="A0A9P6D052"/>
<reference evidence="2" key="1">
    <citation type="submission" date="2020-11" db="EMBL/GenBank/DDBJ databases">
        <authorList>
            <consortium name="DOE Joint Genome Institute"/>
            <person name="Ahrendt S."/>
            <person name="Riley R."/>
            <person name="Andreopoulos W."/>
            <person name="Labutti K."/>
            <person name="Pangilinan J."/>
            <person name="Ruiz-Duenas F.J."/>
            <person name="Barrasa J.M."/>
            <person name="Sanchez-Garcia M."/>
            <person name="Camarero S."/>
            <person name="Miyauchi S."/>
            <person name="Serrano A."/>
            <person name="Linde D."/>
            <person name="Babiker R."/>
            <person name="Drula E."/>
            <person name="Ayuso-Fernandez I."/>
            <person name="Pacheco R."/>
            <person name="Padilla G."/>
            <person name="Ferreira P."/>
            <person name="Barriuso J."/>
            <person name="Kellner H."/>
            <person name="Castanera R."/>
            <person name="Alfaro M."/>
            <person name="Ramirez L."/>
            <person name="Pisabarro A.G."/>
            <person name="Kuo A."/>
            <person name="Tritt A."/>
            <person name="Lipzen A."/>
            <person name="He G."/>
            <person name="Yan M."/>
            <person name="Ng V."/>
            <person name="Cullen D."/>
            <person name="Martin F."/>
            <person name="Rosso M.-N."/>
            <person name="Henrissat B."/>
            <person name="Hibbett D."/>
            <person name="Martinez A.T."/>
            <person name="Grigoriev I.V."/>
        </authorList>
    </citation>
    <scope>NUCLEOTIDE SEQUENCE</scope>
    <source>
        <strain evidence="2">CIRM-BRFM 674</strain>
    </source>
</reference>
<organism evidence="2 3">
    <name type="scientific">Pholiota conissans</name>
    <dbReference type="NCBI Taxonomy" id="109636"/>
    <lineage>
        <taxon>Eukaryota</taxon>
        <taxon>Fungi</taxon>
        <taxon>Dikarya</taxon>
        <taxon>Basidiomycota</taxon>
        <taxon>Agaricomycotina</taxon>
        <taxon>Agaricomycetes</taxon>
        <taxon>Agaricomycetidae</taxon>
        <taxon>Agaricales</taxon>
        <taxon>Agaricineae</taxon>
        <taxon>Strophariaceae</taxon>
        <taxon>Pholiota</taxon>
    </lineage>
</organism>
<accession>A0A9P6D052</accession>
<protein>
    <submittedName>
        <fullName evidence="2">Uncharacterized protein</fullName>
    </submittedName>
</protein>
<dbReference type="Proteomes" id="UP000807469">
    <property type="component" value="Unassembled WGS sequence"/>
</dbReference>